<dbReference type="Proteomes" id="UP000828390">
    <property type="component" value="Unassembled WGS sequence"/>
</dbReference>
<reference evidence="2" key="2">
    <citation type="submission" date="2020-11" db="EMBL/GenBank/DDBJ databases">
        <authorList>
            <person name="McCartney M.A."/>
            <person name="Auch B."/>
            <person name="Kono T."/>
            <person name="Mallez S."/>
            <person name="Becker A."/>
            <person name="Gohl D.M."/>
            <person name="Silverstein K.A.T."/>
            <person name="Koren S."/>
            <person name="Bechman K.B."/>
            <person name="Herman A."/>
            <person name="Abrahante J.E."/>
            <person name="Garbe J."/>
        </authorList>
    </citation>
    <scope>NUCLEOTIDE SEQUENCE</scope>
    <source>
        <strain evidence="2">Duluth1</strain>
        <tissue evidence="2">Whole animal</tissue>
    </source>
</reference>
<accession>A0A9D4BVR8</accession>
<sequence length="55" mass="6844">MFRIALRYHHHEPFVKYNPHETFAKYNPMGTDRTERVFRDHKESNARRRDEVLSR</sequence>
<feature type="region of interest" description="Disordered" evidence="1">
    <location>
        <begin position="34"/>
        <end position="55"/>
    </location>
</feature>
<gene>
    <name evidence="2" type="ORF">DPMN_071429</name>
</gene>
<evidence type="ECO:0000256" key="1">
    <source>
        <dbReference type="SAM" id="MobiDB-lite"/>
    </source>
</evidence>
<protein>
    <submittedName>
        <fullName evidence="2">Uncharacterized protein</fullName>
    </submittedName>
</protein>
<proteinExistence type="predicted"/>
<dbReference type="AlphaFoldDB" id="A0A9D4BVR8"/>
<evidence type="ECO:0000313" key="2">
    <source>
        <dbReference type="EMBL" id="KAH3711755.1"/>
    </source>
</evidence>
<reference evidence="2" key="1">
    <citation type="journal article" date="2019" name="bioRxiv">
        <title>The Genome of the Zebra Mussel, Dreissena polymorpha: A Resource for Invasive Species Research.</title>
        <authorList>
            <person name="McCartney M.A."/>
            <person name="Auch B."/>
            <person name="Kono T."/>
            <person name="Mallez S."/>
            <person name="Zhang Y."/>
            <person name="Obille A."/>
            <person name="Becker A."/>
            <person name="Abrahante J.E."/>
            <person name="Garbe J."/>
            <person name="Badalamenti J.P."/>
            <person name="Herman A."/>
            <person name="Mangelson H."/>
            <person name="Liachko I."/>
            <person name="Sullivan S."/>
            <person name="Sone E.D."/>
            <person name="Koren S."/>
            <person name="Silverstein K.A.T."/>
            <person name="Beckman K.B."/>
            <person name="Gohl D.M."/>
        </authorList>
    </citation>
    <scope>NUCLEOTIDE SEQUENCE</scope>
    <source>
        <strain evidence="2">Duluth1</strain>
        <tissue evidence="2">Whole animal</tissue>
    </source>
</reference>
<evidence type="ECO:0000313" key="3">
    <source>
        <dbReference type="Proteomes" id="UP000828390"/>
    </source>
</evidence>
<name>A0A9D4BVR8_DREPO</name>
<organism evidence="2 3">
    <name type="scientific">Dreissena polymorpha</name>
    <name type="common">Zebra mussel</name>
    <name type="synonym">Mytilus polymorpha</name>
    <dbReference type="NCBI Taxonomy" id="45954"/>
    <lineage>
        <taxon>Eukaryota</taxon>
        <taxon>Metazoa</taxon>
        <taxon>Spiralia</taxon>
        <taxon>Lophotrochozoa</taxon>
        <taxon>Mollusca</taxon>
        <taxon>Bivalvia</taxon>
        <taxon>Autobranchia</taxon>
        <taxon>Heteroconchia</taxon>
        <taxon>Euheterodonta</taxon>
        <taxon>Imparidentia</taxon>
        <taxon>Neoheterodontei</taxon>
        <taxon>Myida</taxon>
        <taxon>Dreissenoidea</taxon>
        <taxon>Dreissenidae</taxon>
        <taxon>Dreissena</taxon>
    </lineage>
</organism>
<comment type="caution">
    <text evidence="2">The sequence shown here is derived from an EMBL/GenBank/DDBJ whole genome shotgun (WGS) entry which is preliminary data.</text>
</comment>
<dbReference type="EMBL" id="JAIWYP010000014">
    <property type="protein sequence ID" value="KAH3711755.1"/>
    <property type="molecule type" value="Genomic_DNA"/>
</dbReference>
<keyword evidence="3" id="KW-1185">Reference proteome</keyword>